<dbReference type="RefSeq" id="WP_143040906.1">
    <property type="nucleotide sequence ID" value="NZ_FNWU01000020.1"/>
</dbReference>
<reference evidence="2 3" key="1">
    <citation type="submission" date="2016-10" db="EMBL/GenBank/DDBJ databases">
        <authorList>
            <person name="de Groot N.N."/>
        </authorList>
    </citation>
    <scope>NUCLEOTIDE SEQUENCE [LARGE SCALE GENOMIC DNA]</scope>
    <source>
        <strain evidence="2 3">IBRC-M10418</strain>
    </source>
</reference>
<dbReference type="STRING" id="1267564.SAMN05192561_12015"/>
<protein>
    <submittedName>
        <fullName evidence="2">Uncharacterized protein</fullName>
    </submittedName>
</protein>
<evidence type="ECO:0000256" key="1">
    <source>
        <dbReference type="SAM" id="MobiDB-lite"/>
    </source>
</evidence>
<dbReference type="OrthoDB" id="330977at2157"/>
<keyword evidence="3" id="KW-1185">Reference proteome</keyword>
<proteinExistence type="predicted"/>
<dbReference type="AlphaFoldDB" id="A0A1H6JV07"/>
<gene>
    <name evidence="2" type="ORF">SAMN05192561_12015</name>
</gene>
<accession>A0A1H6JV07</accession>
<dbReference type="EMBL" id="FNWU01000020">
    <property type="protein sequence ID" value="SEH64827.1"/>
    <property type="molecule type" value="Genomic_DNA"/>
</dbReference>
<sequence>MSEQHHEDAEHLEDVPAGAGCTEIWETLSERRADGEGRGDEPDETGKPDETTGEPDETGTEPGEAAGDPDGSRNDPDG</sequence>
<dbReference type="Proteomes" id="UP000199215">
    <property type="component" value="Unassembled WGS sequence"/>
</dbReference>
<feature type="region of interest" description="Disordered" evidence="1">
    <location>
        <begin position="1"/>
        <end position="78"/>
    </location>
</feature>
<evidence type="ECO:0000313" key="2">
    <source>
        <dbReference type="EMBL" id="SEH64827.1"/>
    </source>
</evidence>
<organism evidence="2 3">
    <name type="scientific">Halopenitus malekzadehii</name>
    <dbReference type="NCBI Taxonomy" id="1267564"/>
    <lineage>
        <taxon>Archaea</taxon>
        <taxon>Methanobacteriati</taxon>
        <taxon>Methanobacteriota</taxon>
        <taxon>Stenosarchaea group</taxon>
        <taxon>Halobacteria</taxon>
        <taxon>Halobacteriales</taxon>
        <taxon>Haloferacaceae</taxon>
        <taxon>Halopenitus</taxon>
    </lineage>
</organism>
<name>A0A1H6JV07_9EURY</name>
<evidence type="ECO:0000313" key="3">
    <source>
        <dbReference type="Proteomes" id="UP000199215"/>
    </source>
</evidence>
<feature type="compositionally biased region" description="Basic and acidic residues" evidence="1">
    <location>
        <begin position="1"/>
        <end position="14"/>
    </location>
</feature>
<feature type="compositionally biased region" description="Basic and acidic residues" evidence="1">
    <location>
        <begin position="28"/>
        <end position="50"/>
    </location>
</feature>